<dbReference type="InterPro" id="IPR010997">
    <property type="entry name" value="HRDC-like_sf"/>
</dbReference>
<dbReference type="Pfam" id="PF09382">
    <property type="entry name" value="RQC"/>
    <property type="match status" value="1"/>
</dbReference>
<dbReference type="SMART" id="SM00490">
    <property type="entry name" value="HELICc"/>
    <property type="match status" value="1"/>
</dbReference>
<dbReference type="InterPro" id="IPR001650">
    <property type="entry name" value="Helicase_C-like"/>
</dbReference>
<dbReference type="GO" id="GO:0009378">
    <property type="term" value="F:four-way junction helicase activity"/>
    <property type="evidence" value="ECO:0007669"/>
    <property type="project" value="TreeGrafter"/>
</dbReference>
<dbReference type="Pfam" id="PF00570">
    <property type="entry name" value="HRDC"/>
    <property type="match status" value="1"/>
</dbReference>
<sequence>MKIDASEISLKEYLNKYFGFNTFKGNQEAIIRNVLAGNDTFVLMPTGGGKSLCYQLPALILDGTAIIISPLIALMKNQVDNMRSFVIDEGVAHFLNSSLNKTQIQKVKDDIMAGKTKMLYVAPESLTKEENVQFLRQAKISFYAIDEAHCISEWGHDFRPEYRRIRPIINEIGNAPIIALTATATPKVQHDIQKNLSMLEANVFKSSFNRPNLYYEVRPKRNAVKEIIKYIKNNPGKSGIIYCLSRKKVEELAEVLQVNGIKALPYHAGMDANTRSGNQDKFLMEEVDVIVATIAFGMGIDKPDVRYVIHYDIPKSLEGYYQETGRAGRDGGEGQCITFYSYKDIQKLEKFMQGKPVSEQEIGKQLLLETVSYAESSICRRKTLLNYFGEEYTEENCGSCDNCLNPKTQFDGQEELQMVLETILAVNQKFKGDHIVNILIGNVTAAIKSYKHNQLDTFGQGAEKDPMFWNSIIRQALVMKYIDKDIENYGLLMVTEKGKEYLENPHEVMFTLDERYEDGDDDDAIGLSPDKSGGGGADDELLSMLKELRKKMAKKLNLPPFVIFQDPSLEDMAIQYPVTIDELQNISGVGAGKARKFGKEFVELIKAYVEEKEIIRPQDMVVKSVASKSMLKVYIIQSIDRKLDLEDIAEAKNLEMDELLNEIEAIVNSGTKINIDYYIDRVIDEDKQDEIYDYFRNEAESESIEEAIEALDDDDITEEEIRLMRIKFMSEMGN</sequence>
<evidence type="ECO:0000259" key="18">
    <source>
        <dbReference type="PROSITE" id="PS50967"/>
    </source>
</evidence>
<dbReference type="InterPro" id="IPR027417">
    <property type="entry name" value="P-loop_NTPase"/>
</dbReference>
<dbReference type="PANTHER" id="PTHR13710">
    <property type="entry name" value="DNA HELICASE RECQ FAMILY MEMBER"/>
    <property type="match status" value="1"/>
</dbReference>
<dbReference type="CDD" id="cd18794">
    <property type="entry name" value="SF2_C_RecQ"/>
    <property type="match status" value="1"/>
</dbReference>
<keyword evidence="17" id="KW-0175">Coiled coil</keyword>
<dbReference type="InterPro" id="IPR036390">
    <property type="entry name" value="WH_DNA-bd_sf"/>
</dbReference>
<evidence type="ECO:0000256" key="5">
    <source>
        <dbReference type="ARBA" id="ARBA00022741"/>
    </source>
</evidence>
<dbReference type="GO" id="GO:0046872">
    <property type="term" value="F:metal ion binding"/>
    <property type="evidence" value="ECO:0007669"/>
    <property type="project" value="UniProtKB-KW"/>
</dbReference>
<dbReference type="InterPro" id="IPR018982">
    <property type="entry name" value="RQC_domain"/>
</dbReference>
<name>A0A7D3XEK6_9BACT</name>
<dbReference type="GO" id="GO:0003677">
    <property type="term" value="F:DNA binding"/>
    <property type="evidence" value="ECO:0007669"/>
    <property type="project" value="UniProtKB-KW"/>
</dbReference>
<dbReference type="GO" id="GO:0043138">
    <property type="term" value="F:3'-5' DNA helicase activity"/>
    <property type="evidence" value="ECO:0007669"/>
    <property type="project" value="UniProtKB-EC"/>
</dbReference>
<evidence type="ECO:0000256" key="15">
    <source>
        <dbReference type="ARBA" id="ARBA00034617"/>
    </source>
</evidence>
<dbReference type="FunFam" id="3.40.50.300:FF:000156">
    <property type="entry name" value="ATP-dependent DNA helicase recQ"/>
    <property type="match status" value="1"/>
</dbReference>
<dbReference type="GO" id="GO:0006281">
    <property type="term" value="P:DNA repair"/>
    <property type="evidence" value="ECO:0007669"/>
    <property type="project" value="UniProtKB-KW"/>
</dbReference>
<dbReference type="Gene3D" id="1.10.10.1390">
    <property type="entry name" value="ATP-dependent DNA helicase RecQ"/>
    <property type="match status" value="1"/>
</dbReference>
<evidence type="ECO:0000313" key="21">
    <source>
        <dbReference type="EMBL" id="QKG80332.1"/>
    </source>
</evidence>
<proteinExistence type="inferred from homology"/>
<dbReference type="EC" id="5.6.2.4" evidence="16"/>
<dbReference type="CDD" id="cd17920">
    <property type="entry name" value="DEXHc_RecQ"/>
    <property type="match status" value="1"/>
</dbReference>
<evidence type="ECO:0000256" key="9">
    <source>
        <dbReference type="ARBA" id="ARBA00022833"/>
    </source>
</evidence>
<evidence type="ECO:0000256" key="8">
    <source>
        <dbReference type="ARBA" id="ARBA00022806"/>
    </source>
</evidence>
<feature type="domain" description="Helicase ATP-binding" evidence="19">
    <location>
        <begin position="31"/>
        <end position="202"/>
    </location>
</feature>
<protein>
    <recommendedName>
        <fullName evidence="16">DNA helicase RecQ</fullName>
        <ecNumber evidence="16">5.6.2.4</ecNumber>
    </recommendedName>
</protein>
<comment type="catalytic activity">
    <reaction evidence="15">
        <text>Couples ATP hydrolysis with the unwinding of duplex DNA by translocating in the 3'-5' direction.</text>
        <dbReference type="EC" id="5.6.2.4"/>
    </reaction>
</comment>
<gene>
    <name evidence="21" type="primary">recQ</name>
    <name evidence="21" type="ORF">FHG85_08675</name>
</gene>
<dbReference type="InterPro" id="IPR036388">
    <property type="entry name" value="WH-like_DNA-bd_sf"/>
</dbReference>
<keyword evidence="11" id="KW-0238">DNA-binding</keyword>
<evidence type="ECO:0000256" key="3">
    <source>
        <dbReference type="ARBA" id="ARBA00005446"/>
    </source>
</evidence>
<accession>A0A7D3XEK6</accession>
<dbReference type="NCBIfam" id="TIGR00614">
    <property type="entry name" value="recQ_fam"/>
    <property type="match status" value="1"/>
</dbReference>
<keyword evidence="12" id="KW-0233">DNA recombination</keyword>
<dbReference type="Proteomes" id="UP000500961">
    <property type="component" value="Chromosome"/>
</dbReference>
<dbReference type="GO" id="GO:0043590">
    <property type="term" value="C:bacterial nucleoid"/>
    <property type="evidence" value="ECO:0007669"/>
    <property type="project" value="TreeGrafter"/>
</dbReference>
<reference evidence="21 22" key="1">
    <citation type="submission" date="2019-07" db="EMBL/GenBank/DDBJ databases">
        <title>Thalassofilum flectens gen. nov., sp. nov., a novel moderate thermophilic anaerobe from a shallow sea hot spring in Kunashir Island (Russia), representing a new family in the order Bacteroidales, and proposal of Thalassofilacea fam. nov.</title>
        <authorList>
            <person name="Kochetkova T.V."/>
            <person name="Podosokorskaya O.A."/>
            <person name="Novikov A."/>
            <person name="Elcheninov A.G."/>
            <person name="Toshchakov S.V."/>
            <person name="Kublanov I.V."/>
        </authorList>
    </citation>
    <scope>NUCLEOTIDE SEQUENCE [LARGE SCALE GENOMIC DNA]</scope>
    <source>
        <strain evidence="21 22">38-H</strain>
    </source>
</reference>
<dbReference type="InterPro" id="IPR002121">
    <property type="entry name" value="HRDC_dom"/>
</dbReference>
<dbReference type="GO" id="GO:0016787">
    <property type="term" value="F:hydrolase activity"/>
    <property type="evidence" value="ECO:0007669"/>
    <property type="project" value="UniProtKB-KW"/>
</dbReference>
<dbReference type="SMART" id="SM00956">
    <property type="entry name" value="RQC"/>
    <property type="match status" value="1"/>
</dbReference>
<keyword evidence="4" id="KW-0479">Metal-binding</keyword>
<dbReference type="GO" id="GO:0006310">
    <property type="term" value="P:DNA recombination"/>
    <property type="evidence" value="ECO:0007669"/>
    <property type="project" value="UniProtKB-UniRule"/>
</dbReference>
<evidence type="ECO:0000256" key="16">
    <source>
        <dbReference type="NCBIfam" id="TIGR01389"/>
    </source>
</evidence>
<dbReference type="InterPro" id="IPR048671">
    <property type="entry name" value="RecQ-1-like_HTH"/>
</dbReference>
<evidence type="ECO:0000256" key="7">
    <source>
        <dbReference type="ARBA" id="ARBA00022801"/>
    </source>
</evidence>
<dbReference type="PANTHER" id="PTHR13710:SF105">
    <property type="entry name" value="ATP-DEPENDENT DNA HELICASE Q1"/>
    <property type="match status" value="1"/>
</dbReference>
<comment type="similarity">
    <text evidence="3">Belongs to the helicase family. RecQ subfamily.</text>
</comment>
<dbReference type="Pfam" id="PF21220">
    <property type="entry name" value="RecQ-1-like_HTH"/>
    <property type="match status" value="1"/>
</dbReference>
<dbReference type="EMBL" id="CP041345">
    <property type="protein sequence ID" value="QKG80332.1"/>
    <property type="molecule type" value="Genomic_DNA"/>
</dbReference>
<evidence type="ECO:0000256" key="14">
    <source>
        <dbReference type="ARBA" id="ARBA00023235"/>
    </source>
</evidence>
<dbReference type="InterPro" id="IPR044876">
    <property type="entry name" value="HRDC_dom_sf"/>
</dbReference>
<keyword evidence="8 21" id="KW-0347">Helicase</keyword>
<dbReference type="GO" id="GO:0005524">
    <property type="term" value="F:ATP binding"/>
    <property type="evidence" value="ECO:0007669"/>
    <property type="project" value="UniProtKB-KW"/>
</dbReference>
<dbReference type="AlphaFoldDB" id="A0A7D3XEK6"/>
<keyword evidence="10" id="KW-0067">ATP-binding</keyword>
<dbReference type="PROSITE" id="PS51194">
    <property type="entry name" value="HELICASE_CTER"/>
    <property type="match status" value="1"/>
</dbReference>
<feature type="domain" description="Helicase C-terminal" evidence="20">
    <location>
        <begin position="223"/>
        <end position="379"/>
    </location>
</feature>
<dbReference type="SMART" id="SM00487">
    <property type="entry name" value="DEXDc"/>
    <property type="match status" value="1"/>
</dbReference>
<evidence type="ECO:0000256" key="12">
    <source>
        <dbReference type="ARBA" id="ARBA00023172"/>
    </source>
</evidence>
<evidence type="ECO:0000256" key="2">
    <source>
        <dbReference type="ARBA" id="ARBA00001947"/>
    </source>
</evidence>
<dbReference type="GO" id="GO:0005737">
    <property type="term" value="C:cytoplasm"/>
    <property type="evidence" value="ECO:0007669"/>
    <property type="project" value="TreeGrafter"/>
</dbReference>
<evidence type="ECO:0000259" key="19">
    <source>
        <dbReference type="PROSITE" id="PS51192"/>
    </source>
</evidence>
<evidence type="ECO:0000256" key="6">
    <source>
        <dbReference type="ARBA" id="ARBA00022763"/>
    </source>
</evidence>
<dbReference type="GO" id="GO:0006260">
    <property type="term" value="P:DNA replication"/>
    <property type="evidence" value="ECO:0007669"/>
    <property type="project" value="InterPro"/>
</dbReference>
<dbReference type="SUPFAM" id="SSF52540">
    <property type="entry name" value="P-loop containing nucleoside triphosphate hydrolases"/>
    <property type="match status" value="1"/>
</dbReference>
<keyword evidence="22" id="KW-1185">Reference proteome</keyword>
<dbReference type="PROSITE" id="PS51192">
    <property type="entry name" value="HELICASE_ATP_BIND_1"/>
    <property type="match status" value="1"/>
</dbReference>
<keyword evidence="9" id="KW-0862">Zinc</keyword>
<dbReference type="FunFam" id="3.40.50.300:FF:001051">
    <property type="entry name" value="ATP-dependent DNA helicase RecQ"/>
    <property type="match status" value="1"/>
</dbReference>
<evidence type="ECO:0000313" key="22">
    <source>
        <dbReference type="Proteomes" id="UP000500961"/>
    </source>
</evidence>
<organism evidence="21 22">
    <name type="scientific">Tenuifilum thalassicum</name>
    <dbReference type="NCBI Taxonomy" id="2590900"/>
    <lineage>
        <taxon>Bacteria</taxon>
        <taxon>Pseudomonadati</taxon>
        <taxon>Bacteroidota</taxon>
        <taxon>Bacteroidia</taxon>
        <taxon>Bacteroidales</taxon>
        <taxon>Tenuifilaceae</taxon>
        <taxon>Tenuifilum</taxon>
    </lineage>
</organism>
<dbReference type="InterPro" id="IPR006293">
    <property type="entry name" value="DNA_helicase_ATP-dep_RecQ_bac"/>
</dbReference>
<dbReference type="PROSITE" id="PS50967">
    <property type="entry name" value="HRDC"/>
    <property type="match status" value="1"/>
</dbReference>
<dbReference type="InterPro" id="IPR011545">
    <property type="entry name" value="DEAD/DEAH_box_helicase_dom"/>
</dbReference>
<keyword evidence="6" id="KW-0227">DNA damage</keyword>
<comment type="cofactor">
    <cofactor evidence="2">
        <name>Zn(2+)</name>
        <dbReference type="ChEBI" id="CHEBI:29105"/>
    </cofactor>
</comment>
<dbReference type="SMART" id="SM00341">
    <property type="entry name" value="HRDC"/>
    <property type="match status" value="1"/>
</dbReference>
<keyword evidence="7 21" id="KW-0378">Hydrolase</keyword>
<feature type="domain" description="HRDC" evidence="18">
    <location>
        <begin position="535"/>
        <end position="615"/>
    </location>
</feature>
<dbReference type="RefSeq" id="WP_173074947.1">
    <property type="nucleotide sequence ID" value="NZ_CP041345.1"/>
</dbReference>
<dbReference type="SUPFAM" id="SSF46785">
    <property type="entry name" value="Winged helix' DNA-binding domain"/>
    <property type="match status" value="1"/>
</dbReference>
<keyword evidence="5" id="KW-0547">Nucleotide-binding</keyword>
<dbReference type="SUPFAM" id="SSF47819">
    <property type="entry name" value="HRDC-like"/>
    <property type="match status" value="1"/>
</dbReference>
<dbReference type="GO" id="GO:0009432">
    <property type="term" value="P:SOS response"/>
    <property type="evidence" value="ECO:0007669"/>
    <property type="project" value="UniProtKB-UniRule"/>
</dbReference>
<dbReference type="Pfam" id="PF16124">
    <property type="entry name" value="RecQ_Zn_bind"/>
    <property type="match status" value="1"/>
</dbReference>
<dbReference type="GO" id="GO:0030894">
    <property type="term" value="C:replisome"/>
    <property type="evidence" value="ECO:0007669"/>
    <property type="project" value="TreeGrafter"/>
</dbReference>
<dbReference type="Pfam" id="PF00271">
    <property type="entry name" value="Helicase_C"/>
    <property type="match status" value="1"/>
</dbReference>
<evidence type="ECO:0000259" key="20">
    <source>
        <dbReference type="PROSITE" id="PS51194"/>
    </source>
</evidence>
<dbReference type="InterPro" id="IPR014001">
    <property type="entry name" value="Helicase_ATP-bd"/>
</dbReference>
<dbReference type="KEGG" id="ttz:FHG85_08675"/>
<evidence type="ECO:0000256" key="4">
    <source>
        <dbReference type="ARBA" id="ARBA00022723"/>
    </source>
</evidence>
<keyword evidence="13" id="KW-0234">DNA repair</keyword>
<evidence type="ECO:0000256" key="17">
    <source>
        <dbReference type="SAM" id="Coils"/>
    </source>
</evidence>
<dbReference type="NCBIfam" id="TIGR01389">
    <property type="entry name" value="recQ"/>
    <property type="match status" value="1"/>
</dbReference>
<evidence type="ECO:0000256" key="11">
    <source>
        <dbReference type="ARBA" id="ARBA00023125"/>
    </source>
</evidence>
<comment type="cofactor">
    <cofactor evidence="1">
        <name>Mg(2+)</name>
        <dbReference type="ChEBI" id="CHEBI:18420"/>
    </cofactor>
</comment>
<dbReference type="Gene3D" id="1.10.10.10">
    <property type="entry name" value="Winged helix-like DNA-binding domain superfamily/Winged helix DNA-binding domain"/>
    <property type="match status" value="1"/>
</dbReference>
<keyword evidence="14" id="KW-0413">Isomerase</keyword>
<evidence type="ECO:0000256" key="10">
    <source>
        <dbReference type="ARBA" id="ARBA00022840"/>
    </source>
</evidence>
<dbReference type="InterPro" id="IPR004589">
    <property type="entry name" value="DNA_helicase_ATP-dep_RecQ"/>
</dbReference>
<dbReference type="InterPro" id="IPR032284">
    <property type="entry name" value="RecQ_Zn-bd"/>
</dbReference>
<evidence type="ECO:0000256" key="1">
    <source>
        <dbReference type="ARBA" id="ARBA00001946"/>
    </source>
</evidence>
<dbReference type="Pfam" id="PF00270">
    <property type="entry name" value="DEAD"/>
    <property type="match status" value="1"/>
</dbReference>
<dbReference type="Gene3D" id="3.40.50.300">
    <property type="entry name" value="P-loop containing nucleotide triphosphate hydrolases"/>
    <property type="match status" value="2"/>
</dbReference>
<dbReference type="Gene3D" id="1.10.150.80">
    <property type="entry name" value="HRDC domain"/>
    <property type="match status" value="1"/>
</dbReference>
<feature type="coiled-coil region" evidence="17">
    <location>
        <begin position="642"/>
        <end position="669"/>
    </location>
</feature>
<evidence type="ECO:0000256" key="13">
    <source>
        <dbReference type="ARBA" id="ARBA00023204"/>
    </source>
</evidence>